<feature type="transmembrane region" description="Helical" evidence="1">
    <location>
        <begin position="60"/>
        <end position="81"/>
    </location>
</feature>
<keyword evidence="1" id="KW-1133">Transmembrane helix</keyword>
<dbReference type="Proteomes" id="UP000273001">
    <property type="component" value="Chromosome"/>
</dbReference>
<feature type="transmembrane region" description="Helical" evidence="1">
    <location>
        <begin position="93"/>
        <end position="112"/>
    </location>
</feature>
<dbReference type="RefSeq" id="WP_120204742.1">
    <property type="nucleotide sequence ID" value="NZ_CP032514.1"/>
</dbReference>
<reference evidence="2 3" key="1">
    <citation type="submission" date="2018-09" db="EMBL/GenBank/DDBJ databases">
        <authorList>
            <person name="Li J."/>
        </authorList>
    </citation>
    <scope>NUCLEOTIDE SEQUENCE [LARGE SCALE GENOMIC DNA]</scope>
    <source>
        <strain evidence="2 3">2129</strain>
    </source>
</reference>
<dbReference type="EMBL" id="CP032514">
    <property type="protein sequence ID" value="AYD90053.1"/>
    <property type="molecule type" value="Genomic_DNA"/>
</dbReference>
<feature type="transmembrane region" description="Helical" evidence="1">
    <location>
        <begin position="35"/>
        <end position="53"/>
    </location>
</feature>
<feature type="transmembrane region" description="Helical" evidence="1">
    <location>
        <begin position="12"/>
        <end position="29"/>
    </location>
</feature>
<accession>A0ABM6Z474</accession>
<keyword evidence="1" id="KW-0812">Transmembrane</keyword>
<proteinExistence type="predicted"/>
<protein>
    <submittedName>
        <fullName evidence="2">Uncharacterized protein</fullName>
    </submittedName>
</protein>
<organism evidence="2 3">
    <name type="scientific">Actinomyces lilanjuaniae</name>
    <dbReference type="NCBI Taxonomy" id="2321394"/>
    <lineage>
        <taxon>Bacteria</taxon>
        <taxon>Bacillati</taxon>
        <taxon>Actinomycetota</taxon>
        <taxon>Actinomycetes</taxon>
        <taxon>Actinomycetales</taxon>
        <taxon>Actinomycetaceae</taxon>
        <taxon>Actinomyces</taxon>
    </lineage>
</organism>
<keyword evidence="3" id="KW-1185">Reference proteome</keyword>
<evidence type="ECO:0000256" key="1">
    <source>
        <dbReference type="SAM" id="Phobius"/>
    </source>
</evidence>
<evidence type="ECO:0000313" key="3">
    <source>
        <dbReference type="Proteomes" id="UP000273001"/>
    </source>
</evidence>
<name>A0ABM6Z474_9ACTO</name>
<keyword evidence="1" id="KW-0472">Membrane</keyword>
<sequence length="124" mass="12784">MAKNHLPARRLMLVLTAVSAVCGCGTALLGSTGGIPLAVAGAGASLVLVSLLTRFHERAVGAWLIFIGATMLAVTGTLRHTHTLETVPPTPSAWVGIIASGLLAVLAVMTWAERAEASRPSRSF</sequence>
<dbReference type="PROSITE" id="PS51257">
    <property type="entry name" value="PROKAR_LIPOPROTEIN"/>
    <property type="match status" value="1"/>
</dbReference>
<evidence type="ECO:0000313" key="2">
    <source>
        <dbReference type="EMBL" id="AYD90053.1"/>
    </source>
</evidence>
<gene>
    <name evidence="2" type="ORF">D5R93_08580</name>
</gene>